<proteinExistence type="predicted"/>
<comment type="caution">
    <text evidence="2">The sequence shown here is derived from an EMBL/GenBank/DDBJ whole genome shotgun (WGS) entry which is preliminary data.</text>
</comment>
<dbReference type="InterPro" id="IPR058575">
    <property type="entry name" value="NTP_transf_8_dom"/>
</dbReference>
<evidence type="ECO:0000313" key="3">
    <source>
        <dbReference type="Proteomes" id="UP000059074"/>
    </source>
</evidence>
<protein>
    <recommendedName>
        <fullName evidence="1">Nucleotidyltransferase-like domain-containing protein</fullName>
    </recommendedName>
</protein>
<gene>
    <name evidence="2" type="ORF">APY04_1853</name>
</gene>
<dbReference type="EMBL" id="LMTR01000061">
    <property type="protein sequence ID" value="KWT68178.1"/>
    <property type="molecule type" value="Genomic_DNA"/>
</dbReference>
<sequence length="289" mass="31817">MGGRQYLYRIVDRYTHKSLGPRTAATEQLKQDYMTSRTANRSRITKLRKALEKSAPINRAMGLARVPRAAAKILRALDQARLLGDGLFVVGTHALYAYEARSGLVFQPELLATTDIDFLADVRSRLVLAIEDKKRTGILAALLKADPSFTVQGDLFRAVNDEGYFVDIIRPMAKNEMMTAEYDLGGIVPAGIDGLQWLVSSPRFEASAIAEDGMPVWMSCIDPRAFALHKRWVSLQTSREPLKRRRDAAQAIAVAKAASLLGLQFDAKELSALPAKIFEGADALLAGKI</sequence>
<reference evidence="2 3" key="1">
    <citation type="submission" date="2015-10" db="EMBL/GenBank/DDBJ databases">
        <title>Transcriptomic analysis of a linuron degrading triple-species bacterial consortium.</title>
        <authorList>
            <person name="Albers P."/>
        </authorList>
    </citation>
    <scope>NUCLEOTIDE SEQUENCE [LARGE SCALE GENOMIC DNA]</scope>
    <source>
        <strain evidence="2 3">WDL6</strain>
    </source>
</reference>
<dbReference type="Pfam" id="PF12281">
    <property type="entry name" value="NTP_transf_8"/>
    <property type="match status" value="1"/>
</dbReference>
<feature type="domain" description="Nucleotidyltransferase-like" evidence="1">
    <location>
        <begin position="70"/>
        <end position="259"/>
    </location>
</feature>
<dbReference type="AlphaFoldDB" id="A0A109BG45"/>
<organism evidence="2 3">
    <name type="scientific">Hyphomicrobium sulfonivorans</name>
    <dbReference type="NCBI Taxonomy" id="121290"/>
    <lineage>
        <taxon>Bacteria</taxon>
        <taxon>Pseudomonadati</taxon>
        <taxon>Pseudomonadota</taxon>
        <taxon>Alphaproteobacteria</taxon>
        <taxon>Hyphomicrobiales</taxon>
        <taxon>Hyphomicrobiaceae</taxon>
        <taxon>Hyphomicrobium</taxon>
    </lineage>
</organism>
<dbReference type="Proteomes" id="UP000059074">
    <property type="component" value="Unassembled WGS sequence"/>
</dbReference>
<accession>A0A109BG45</accession>
<dbReference type="PATRIC" id="fig|121290.4.peg.2518"/>
<evidence type="ECO:0000313" key="2">
    <source>
        <dbReference type="EMBL" id="KWT68178.1"/>
    </source>
</evidence>
<evidence type="ECO:0000259" key="1">
    <source>
        <dbReference type="Pfam" id="PF12281"/>
    </source>
</evidence>
<name>A0A109BG45_HYPSL</name>
<keyword evidence="3" id="KW-1185">Reference proteome</keyword>